<dbReference type="EMBL" id="CAJZBQ010000056">
    <property type="protein sequence ID" value="CAG9333201.1"/>
    <property type="molecule type" value="Genomic_DNA"/>
</dbReference>
<dbReference type="AlphaFoldDB" id="A0AAU9K4N8"/>
<evidence type="ECO:0000313" key="3">
    <source>
        <dbReference type="Proteomes" id="UP001162131"/>
    </source>
</evidence>
<proteinExistence type="predicted"/>
<reference evidence="2" key="1">
    <citation type="submission" date="2021-09" db="EMBL/GenBank/DDBJ databases">
        <authorList>
            <consortium name="AG Swart"/>
            <person name="Singh M."/>
            <person name="Singh A."/>
            <person name="Seah K."/>
            <person name="Emmerich C."/>
        </authorList>
    </citation>
    <scope>NUCLEOTIDE SEQUENCE</scope>
    <source>
        <strain evidence="2">ATCC30299</strain>
    </source>
</reference>
<keyword evidence="3" id="KW-1185">Reference proteome</keyword>
<dbReference type="Proteomes" id="UP001162131">
    <property type="component" value="Unassembled WGS sequence"/>
</dbReference>
<gene>
    <name evidence="2" type="ORF">BSTOLATCC_MIC58020</name>
</gene>
<protein>
    <submittedName>
        <fullName evidence="2">Uncharacterized protein</fullName>
    </submittedName>
</protein>
<name>A0AAU9K4N8_9CILI</name>
<organism evidence="2 3">
    <name type="scientific">Blepharisma stoltei</name>
    <dbReference type="NCBI Taxonomy" id="1481888"/>
    <lineage>
        <taxon>Eukaryota</taxon>
        <taxon>Sar</taxon>
        <taxon>Alveolata</taxon>
        <taxon>Ciliophora</taxon>
        <taxon>Postciliodesmatophora</taxon>
        <taxon>Heterotrichea</taxon>
        <taxon>Heterotrichida</taxon>
        <taxon>Blepharismidae</taxon>
        <taxon>Blepharisma</taxon>
    </lineage>
</organism>
<evidence type="ECO:0000256" key="1">
    <source>
        <dbReference type="SAM" id="Coils"/>
    </source>
</evidence>
<sequence>MKRSDTSNSIMMLKHKFDEIKQNICNIEERQREFFTKSPHHIVEDLSSSQLDPQLGSLRSRTLEATIKQYERPASAARYGETSNDRLKELENNNKYLMRMIKTLEQNKEELLGKVDSLQKENDKLKDELVLKNSKITVLTNENQQLKSRVETNEKRNQSPMRAWEADNNEARKCNSEVKARQPLGVRQCNSEIKERPSSCMRSGPSPKKQRVAFSKDLVKIVHIDGDECPRSIEKLKNNEIVASQVSYQNPYSRYSSPGRLDEQFNSTTPVEKTNIDYTFNGSAKKYDSYDKAYGRDSYKPVYTSLQDKRALFNKLNSEEYDQHFSEYYRERSRIIAQKMIEMD</sequence>
<accession>A0AAU9K4N8</accession>
<evidence type="ECO:0000313" key="2">
    <source>
        <dbReference type="EMBL" id="CAG9333201.1"/>
    </source>
</evidence>
<feature type="coiled-coil region" evidence="1">
    <location>
        <begin position="87"/>
        <end position="156"/>
    </location>
</feature>
<keyword evidence="1" id="KW-0175">Coiled coil</keyword>
<comment type="caution">
    <text evidence="2">The sequence shown here is derived from an EMBL/GenBank/DDBJ whole genome shotgun (WGS) entry which is preliminary data.</text>
</comment>